<keyword evidence="2" id="KW-1185">Reference proteome</keyword>
<dbReference type="EMBL" id="CATNWA010016832">
    <property type="protein sequence ID" value="CAI9595764.1"/>
    <property type="molecule type" value="Genomic_DNA"/>
</dbReference>
<proteinExistence type="predicted"/>
<accession>A0ABN9FFI4</accession>
<comment type="caution">
    <text evidence="1">The sequence shown here is derived from an EMBL/GenBank/DDBJ whole genome shotgun (WGS) entry which is preliminary data.</text>
</comment>
<evidence type="ECO:0000313" key="1">
    <source>
        <dbReference type="EMBL" id="CAI9595764.1"/>
    </source>
</evidence>
<evidence type="ECO:0000313" key="2">
    <source>
        <dbReference type="Proteomes" id="UP001162483"/>
    </source>
</evidence>
<dbReference type="Proteomes" id="UP001162483">
    <property type="component" value="Unassembled WGS sequence"/>
</dbReference>
<sequence length="65" mass="6971">MGPRAIGEHGPPVSLPIPKKAYEKANERFCVLSESAPHLQDIIEVYGKAQITRRKSAGALEAGAD</sequence>
<protein>
    <submittedName>
        <fullName evidence="1">Uncharacterized protein</fullName>
    </submittedName>
</protein>
<reference evidence="1" key="1">
    <citation type="submission" date="2023-05" db="EMBL/GenBank/DDBJ databases">
        <authorList>
            <person name="Stuckert A."/>
        </authorList>
    </citation>
    <scope>NUCLEOTIDE SEQUENCE</scope>
</reference>
<name>A0ABN9FFI4_9NEOB</name>
<gene>
    <name evidence="1" type="ORF">SPARVUS_LOCUS11934959</name>
</gene>
<organism evidence="1 2">
    <name type="scientific">Staurois parvus</name>
    <dbReference type="NCBI Taxonomy" id="386267"/>
    <lineage>
        <taxon>Eukaryota</taxon>
        <taxon>Metazoa</taxon>
        <taxon>Chordata</taxon>
        <taxon>Craniata</taxon>
        <taxon>Vertebrata</taxon>
        <taxon>Euteleostomi</taxon>
        <taxon>Amphibia</taxon>
        <taxon>Batrachia</taxon>
        <taxon>Anura</taxon>
        <taxon>Neobatrachia</taxon>
        <taxon>Ranoidea</taxon>
        <taxon>Ranidae</taxon>
        <taxon>Staurois</taxon>
    </lineage>
</organism>